<keyword evidence="10" id="KW-0812">Transmembrane</keyword>
<evidence type="ECO:0000313" key="14">
    <source>
        <dbReference type="EMBL" id="MFC0048971.1"/>
    </source>
</evidence>
<keyword evidence="11" id="KW-0732">Signal</keyword>
<name>A0ABV6BDL4_9GAMM</name>
<keyword evidence="6" id="KW-0808">Transferase</keyword>
<feature type="signal peptide" evidence="11">
    <location>
        <begin position="1"/>
        <end position="27"/>
    </location>
</feature>
<dbReference type="CDD" id="cd00082">
    <property type="entry name" value="HisKA"/>
    <property type="match status" value="1"/>
</dbReference>
<evidence type="ECO:0000256" key="9">
    <source>
        <dbReference type="ARBA" id="ARBA00022840"/>
    </source>
</evidence>
<dbReference type="PROSITE" id="PS50885">
    <property type="entry name" value="HAMP"/>
    <property type="match status" value="1"/>
</dbReference>
<dbReference type="Pfam" id="PF00512">
    <property type="entry name" value="HisKA"/>
    <property type="match status" value="1"/>
</dbReference>
<dbReference type="EMBL" id="JBHLXP010000003">
    <property type="protein sequence ID" value="MFC0048971.1"/>
    <property type="molecule type" value="Genomic_DNA"/>
</dbReference>
<reference evidence="14 15" key="1">
    <citation type="submission" date="2024-09" db="EMBL/GenBank/DDBJ databases">
        <authorList>
            <person name="Sun Q."/>
            <person name="Mori K."/>
        </authorList>
    </citation>
    <scope>NUCLEOTIDE SEQUENCE [LARGE SCALE GENOMIC DNA]</scope>
    <source>
        <strain evidence="14 15">KCTC 23315</strain>
    </source>
</reference>
<dbReference type="Proteomes" id="UP001589813">
    <property type="component" value="Unassembled WGS sequence"/>
</dbReference>
<evidence type="ECO:0000259" key="13">
    <source>
        <dbReference type="PROSITE" id="PS50885"/>
    </source>
</evidence>
<dbReference type="InterPro" id="IPR003661">
    <property type="entry name" value="HisK_dim/P_dom"/>
</dbReference>
<dbReference type="RefSeq" id="WP_377243988.1">
    <property type="nucleotide sequence ID" value="NZ_JBHLXP010000003.1"/>
</dbReference>
<keyword evidence="4" id="KW-1003">Cell membrane</keyword>
<dbReference type="SMART" id="SM00304">
    <property type="entry name" value="HAMP"/>
    <property type="match status" value="1"/>
</dbReference>
<dbReference type="Gene3D" id="1.10.287.130">
    <property type="match status" value="1"/>
</dbReference>
<dbReference type="Pfam" id="PF02518">
    <property type="entry name" value="HATPase_c"/>
    <property type="match status" value="1"/>
</dbReference>
<evidence type="ECO:0000256" key="6">
    <source>
        <dbReference type="ARBA" id="ARBA00022679"/>
    </source>
</evidence>
<dbReference type="PANTHER" id="PTHR44936">
    <property type="entry name" value="SENSOR PROTEIN CREC"/>
    <property type="match status" value="1"/>
</dbReference>
<proteinExistence type="predicted"/>
<keyword evidence="9 14" id="KW-0067">ATP-binding</keyword>
<dbReference type="Gene3D" id="3.30.565.10">
    <property type="entry name" value="Histidine kinase-like ATPase, C-terminal domain"/>
    <property type="match status" value="1"/>
</dbReference>
<evidence type="ECO:0000256" key="4">
    <source>
        <dbReference type="ARBA" id="ARBA00022475"/>
    </source>
</evidence>
<dbReference type="Pfam" id="PF00672">
    <property type="entry name" value="HAMP"/>
    <property type="match status" value="1"/>
</dbReference>
<organism evidence="14 15">
    <name type="scientific">Rheinheimera tilapiae</name>
    <dbReference type="NCBI Taxonomy" id="875043"/>
    <lineage>
        <taxon>Bacteria</taxon>
        <taxon>Pseudomonadati</taxon>
        <taxon>Pseudomonadota</taxon>
        <taxon>Gammaproteobacteria</taxon>
        <taxon>Chromatiales</taxon>
        <taxon>Chromatiaceae</taxon>
        <taxon>Rheinheimera</taxon>
    </lineage>
</organism>
<dbReference type="InterPro" id="IPR036097">
    <property type="entry name" value="HisK_dim/P_sf"/>
</dbReference>
<keyword evidence="10" id="KW-1133">Transmembrane helix</keyword>
<evidence type="ECO:0000256" key="5">
    <source>
        <dbReference type="ARBA" id="ARBA00022553"/>
    </source>
</evidence>
<dbReference type="InterPro" id="IPR036890">
    <property type="entry name" value="HATPase_C_sf"/>
</dbReference>
<protein>
    <recommendedName>
        <fullName evidence="3">histidine kinase</fullName>
        <ecNumber evidence="3">2.7.13.3</ecNumber>
    </recommendedName>
</protein>
<feature type="chain" id="PRO_5045965727" description="histidine kinase" evidence="11">
    <location>
        <begin position="28"/>
        <end position="432"/>
    </location>
</feature>
<dbReference type="PROSITE" id="PS50109">
    <property type="entry name" value="HIS_KIN"/>
    <property type="match status" value="1"/>
</dbReference>
<keyword evidence="7" id="KW-0547">Nucleotide-binding</keyword>
<dbReference type="CDD" id="cd06225">
    <property type="entry name" value="HAMP"/>
    <property type="match status" value="1"/>
</dbReference>
<keyword evidence="10" id="KW-0472">Membrane</keyword>
<dbReference type="PRINTS" id="PR00344">
    <property type="entry name" value="BCTRLSENSOR"/>
</dbReference>
<keyword evidence="5" id="KW-0597">Phosphoprotein</keyword>
<dbReference type="SMART" id="SM00387">
    <property type="entry name" value="HATPase_c"/>
    <property type="match status" value="1"/>
</dbReference>
<feature type="transmembrane region" description="Helical" evidence="10">
    <location>
        <begin position="136"/>
        <end position="155"/>
    </location>
</feature>
<evidence type="ECO:0000256" key="2">
    <source>
        <dbReference type="ARBA" id="ARBA00004651"/>
    </source>
</evidence>
<evidence type="ECO:0000313" key="15">
    <source>
        <dbReference type="Proteomes" id="UP001589813"/>
    </source>
</evidence>
<dbReference type="InterPro" id="IPR050980">
    <property type="entry name" value="2C_sensor_his_kinase"/>
</dbReference>
<keyword evidence="8" id="KW-0418">Kinase</keyword>
<dbReference type="InterPro" id="IPR004358">
    <property type="entry name" value="Sig_transdc_His_kin-like_C"/>
</dbReference>
<dbReference type="SUPFAM" id="SSF158472">
    <property type="entry name" value="HAMP domain-like"/>
    <property type="match status" value="1"/>
</dbReference>
<gene>
    <name evidence="14" type="ORF">ACFFJP_11810</name>
</gene>
<dbReference type="PANTHER" id="PTHR44936:SF10">
    <property type="entry name" value="SENSOR PROTEIN RSTB"/>
    <property type="match status" value="1"/>
</dbReference>
<dbReference type="InterPro" id="IPR005467">
    <property type="entry name" value="His_kinase_dom"/>
</dbReference>
<dbReference type="EC" id="2.7.13.3" evidence="3"/>
<feature type="domain" description="Histidine kinase" evidence="12">
    <location>
        <begin position="215"/>
        <end position="428"/>
    </location>
</feature>
<evidence type="ECO:0000256" key="8">
    <source>
        <dbReference type="ARBA" id="ARBA00022777"/>
    </source>
</evidence>
<comment type="catalytic activity">
    <reaction evidence="1">
        <text>ATP + protein L-histidine = ADP + protein N-phospho-L-histidine.</text>
        <dbReference type="EC" id="2.7.13.3"/>
    </reaction>
</comment>
<evidence type="ECO:0000256" key="3">
    <source>
        <dbReference type="ARBA" id="ARBA00012438"/>
    </source>
</evidence>
<evidence type="ECO:0000256" key="11">
    <source>
        <dbReference type="SAM" id="SignalP"/>
    </source>
</evidence>
<comment type="subcellular location">
    <subcellularLocation>
        <location evidence="2">Cell membrane</location>
        <topology evidence="2">Multi-pass membrane protein</topology>
    </subcellularLocation>
</comment>
<dbReference type="SUPFAM" id="SSF55874">
    <property type="entry name" value="ATPase domain of HSP90 chaperone/DNA topoisomerase II/histidine kinase"/>
    <property type="match status" value="1"/>
</dbReference>
<comment type="caution">
    <text evidence="14">The sequence shown here is derived from an EMBL/GenBank/DDBJ whole genome shotgun (WGS) entry which is preliminary data.</text>
</comment>
<dbReference type="InterPro" id="IPR003594">
    <property type="entry name" value="HATPase_dom"/>
</dbReference>
<accession>A0ABV6BDL4</accession>
<evidence type="ECO:0000256" key="1">
    <source>
        <dbReference type="ARBA" id="ARBA00000085"/>
    </source>
</evidence>
<dbReference type="SMART" id="SM00388">
    <property type="entry name" value="HisKA"/>
    <property type="match status" value="1"/>
</dbReference>
<evidence type="ECO:0000259" key="12">
    <source>
        <dbReference type="PROSITE" id="PS50109"/>
    </source>
</evidence>
<evidence type="ECO:0000256" key="10">
    <source>
        <dbReference type="SAM" id="Phobius"/>
    </source>
</evidence>
<keyword evidence="15" id="KW-1185">Reference proteome</keyword>
<dbReference type="InterPro" id="IPR003660">
    <property type="entry name" value="HAMP_dom"/>
</dbReference>
<dbReference type="SUPFAM" id="SSF47384">
    <property type="entry name" value="Homodimeric domain of signal transducing histidine kinase"/>
    <property type="match status" value="1"/>
</dbReference>
<sequence>MFKLSLSLLLSAICALFMLGAVLDQLANDDSQPAPDQLQLYTTVLDTISQQADQQQPAQLSAFITAQQQHWQLALHLLSRDSLALPPELEGQLHATGGLALAGTDGMSYLKALPSHPQWLLQLQLPQATGHQPGDLWLTLALYGGLSLIMLLWLAPLARRLWLLSQTAGRFGDGDLQARLPPSRWSYISALEQSFNQMAQQIEQLLADNQLLASSLSHDLRTPIACFRFGLDAALEEPDPLRKDQYLQRLEQDLDRMEAMVNAFLEYASLNRQHQHWQLSQVDLQQTCQQAMHSCEPLAAARQLQLQFVCSADLPSICGHPHWLYRVLLNLLQNACRHAQSQVQLGIWQQDQQVYIRISDDGAGIAPADAERIFLPFVRLETQSSIAPQFGLGLAIVRKVLDWHQARIHLETTAPAGASFLICLPLQNTKPA</sequence>
<evidence type="ECO:0000256" key="7">
    <source>
        <dbReference type="ARBA" id="ARBA00022741"/>
    </source>
</evidence>
<dbReference type="GO" id="GO:0005524">
    <property type="term" value="F:ATP binding"/>
    <property type="evidence" value="ECO:0007669"/>
    <property type="project" value="UniProtKB-KW"/>
</dbReference>
<feature type="domain" description="HAMP" evidence="13">
    <location>
        <begin position="155"/>
        <end position="207"/>
    </location>
</feature>